<proteinExistence type="predicted"/>
<keyword evidence="6" id="KW-0552">Olfaction</keyword>
<evidence type="ECO:0000256" key="4">
    <source>
        <dbReference type="ARBA" id="ARBA00022606"/>
    </source>
</evidence>
<evidence type="ECO:0000256" key="3">
    <source>
        <dbReference type="ARBA" id="ARBA00022475"/>
    </source>
</evidence>
<sequence length="167" mass="18189">MCRFLPVLSLSETCYTLVTIPNMLAHLLVESQAISIAGCRAQMFFFLGLGCSNCFLLTLMGYDCYVAICHPLRYSVIMRPTVCLSLGALVFCSGVSVALLETSMIFSAPFCRSDHMEHFFCDIAPVLKLSCAQSAGIALAIFFLSILVVLASFLLILSPTPSLWPPS</sequence>
<dbReference type="Gene3D" id="1.20.1070.10">
    <property type="entry name" value="Rhodopsin 7-helix transmembrane proteins"/>
    <property type="match status" value="1"/>
</dbReference>
<evidence type="ECO:0000313" key="13">
    <source>
        <dbReference type="Ensembl" id="ENSECAP00000065739.1"/>
    </source>
</evidence>
<keyword evidence="8" id="KW-0675">Receptor</keyword>
<reference evidence="13" key="2">
    <citation type="submission" date="2025-05" db="UniProtKB">
        <authorList>
            <consortium name="Ensembl"/>
        </authorList>
    </citation>
    <scope>IDENTIFICATION</scope>
    <source>
        <strain evidence="13">Thoroughbred</strain>
    </source>
</reference>
<feature type="domain" description="G-protein coupled receptors family 1 profile" evidence="12">
    <location>
        <begin position="1"/>
        <end position="167"/>
    </location>
</feature>
<dbReference type="InterPro" id="IPR000725">
    <property type="entry name" value="Olfact_rcpt"/>
</dbReference>
<keyword evidence="7 11" id="KW-1133">Transmembrane helix</keyword>
<dbReference type="SUPFAM" id="SSF81321">
    <property type="entry name" value="Family A G protein-coupled receptor-like"/>
    <property type="match status" value="1"/>
</dbReference>
<dbReference type="GO" id="GO:0004984">
    <property type="term" value="F:olfactory receptor activity"/>
    <property type="evidence" value="ECO:0007669"/>
    <property type="project" value="InterPro"/>
</dbReference>
<evidence type="ECO:0000256" key="5">
    <source>
        <dbReference type="ARBA" id="ARBA00022692"/>
    </source>
</evidence>
<evidence type="ECO:0000256" key="9">
    <source>
        <dbReference type="ARBA" id="ARBA00023136"/>
    </source>
</evidence>
<dbReference type="PROSITE" id="PS50262">
    <property type="entry name" value="G_PROTEIN_RECEP_F1_2"/>
    <property type="match status" value="1"/>
</dbReference>
<evidence type="ECO:0000256" key="8">
    <source>
        <dbReference type="ARBA" id="ARBA00023040"/>
    </source>
</evidence>
<dbReference type="GO" id="GO:0004930">
    <property type="term" value="F:G protein-coupled receptor activity"/>
    <property type="evidence" value="ECO:0007669"/>
    <property type="project" value="UniProtKB-KW"/>
</dbReference>
<accession>A0A9L0RPE4</accession>
<dbReference type="PANTHER" id="PTHR26453">
    <property type="entry name" value="OLFACTORY RECEPTOR"/>
    <property type="match status" value="1"/>
</dbReference>
<keyword evidence="9 11" id="KW-0472">Membrane</keyword>
<keyword evidence="4" id="KW-0716">Sensory transduction</keyword>
<organism evidence="13 14">
    <name type="scientific">Equus caballus</name>
    <name type="common">Horse</name>
    <dbReference type="NCBI Taxonomy" id="9796"/>
    <lineage>
        <taxon>Eukaryota</taxon>
        <taxon>Metazoa</taxon>
        <taxon>Chordata</taxon>
        <taxon>Craniata</taxon>
        <taxon>Vertebrata</taxon>
        <taxon>Euteleostomi</taxon>
        <taxon>Mammalia</taxon>
        <taxon>Eutheria</taxon>
        <taxon>Laurasiatheria</taxon>
        <taxon>Perissodactyla</taxon>
        <taxon>Equidae</taxon>
        <taxon>Equus</taxon>
    </lineage>
</organism>
<feature type="transmembrane region" description="Helical" evidence="11">
    <location>
        <begin position="44"/>
        <end position="68"/>
    </location>
</feature>
<dbReference type="GeneTree" id="ENSGT00940000154227"/>
<feature type="transmembrane region" description="Helical" evidence="11">
    <location>
        <begin position="135"/>
        <end position="157"/>
    </location>
</feature>
<keyword evidence="5 11" id="KW-0812">Transmembrane</keyword>
<dbReference type="Ensembl" id="ENSECAT00000084257.1">
    <property type="protein sequence ID" value="ENSECAP00000090113.1"/>
    <property type="gene ID" value="ENSECAG00000058722.1"/>
</dbReference>
<protein>
    <recommendedName>
        <fullName evidence="12">G-protein coupled receptors family 1 profile domain-containing protein</fullName>
    </recommendedName>
</protein>
<comment type="function">
    <text evidence="1">Putative odorant or sperm cell receptor.</text>
</comment>
<reference evidence="13 14" key="1">
    <citation type="journal article" date="2009" name="Science">
        <title>Genome sequence, comparative analysis, and population genetics of the domestic horse.</title>
        <authorList>
            <consortium name="Broad Institute Genome Sequencing Platform"/>
            <consortium name="Broad Institute Whole Genome Assembly Team"/>
            <person name="Wade C.M."/>
            <person name="Giulotto E."/>
            <person name="Sigurdsson S."/>
            <person name="Zoli M."/>
            <person name="Gnerre S."/>
            <person name="Imsland F."/>
            <person name="Lear T.L."/>
            <person name="Adelson D.L."/>
            <person name="Bailey E."/>
            <person name="Bellone R.R."/>
            <person name="Bloecker H."/>
            <person name="Distl O."/>
            <person name="Edgar R.C."/>
            <person name="Garber M."/>
            <person name="Leeb T."/>
            <person name="Mauceli E."/>
            <person name="MacLeod J.N."/>
            <person name="Penedo M.C.T."/>
            <person name="Raison J.M."/>
            <person name="Sharpe T."/>
            <person name="Vogel J."/>
            <person name="Andersson L."/>
            <person name="Antczak D.F."/>
            <person name="Biagi T."/>
            <person name="Binns M.M."/>
            <person name="Chowdhary B.P."/>
            <person name="Coleman S.J."/>
            <person name="Della Valle G."/>
            <person name="Fryc S."/>
            <person name="Guerin G."/>
            <person name="Hasegawa T."/>
            <person name="Hill E.W."/>
            <person name="Jurka J."/>
            <person name="Kiialainen A."/>
            <person name="Lindgren G."/>
            <person name="Liu J."/>
            <person name="Magnani E."/>
            <person name="Mickelson J.R."/>
            <person name="Murray J."/>
            <person name="Nergadze S.G."/>
            <person name="Onofrio R."/>
            <person name="Pedroni S."/>
            <person name="Piras M.F."/>
            <person name="Raudsepp T."/>
            <person name="Rocchi M."/>
            <person name="Roeed K.H."/>
            <person name="Ryder O.A."/>
            <person name="Searle S."/>
            <person name="Skow L."/>
            <person name="Swinburne J.E."/>
            <person name="Syvaenen A.C."/>
            <person name="Tozaki T."/>
            <person name="Valberg S.J."/>
            <person name="Vaudin M."/>
            <person name="White J.R."/>
            <person name="Zody M.C."/>
            <person name="Lander E.S."/>
            <person name="Lindblad-Toh K."/>
        </authorList>
    </citation>
    <scope>NUCLEOTIDE SEQUENCE [LARGE SCALE GENOMIC DNA]</scope>
    <source>
        <strain evidence="13 14">Thoroughbred</strain>
    </source>
</reference>
<dbReference type="GO" id="GO:0005886">
    <property type="term" value="C:plasma membrane"/>
    <property type="evidence" value="ECO:0007669"/>
    <property type="project" value="UniProtKB-SubCell"/>
</dbReference>
<name>A0A9L0RPE4_HORSE</name>
<dbReference type="Pfam" id="PF00001">
    <property type="entry name" value="7tm_1"/>
    <property type="match status" value="1"/>
</dbReference>
<evidence type="ECO:0000256" key="6">
    <source>
        <dbReference type="ARBA" id="ARBA00022725"/>
    </source>
</evidence>
<dbReference type="InterPro" id="IPR000276">
    <property type="entry name" value="GPCR_Rhodpsn"/>
</dbReference>
<comment type="subcellular location">
    <subcellularLocation>
        <location evidence="2">Cell membrane</location>
        <topology evidence="2">Multi-pass membrane protein</topology>
    </subcellularLocation>
</comment>
<evidence type="ECO:0000313" key="14">
    <source>
        <dbReference type="Proteomes" id="UP000002281"/>
    </source>
</evidence>
<evidence type="ECO:0000256" key="11">
    <source>
        <dbReference type="SAM" id="Phobius"/>
    </source>
</evidence>
<evidence type="ECO:0000256" key="1">
    <source>
        <dbReference type="ARBA" id="ARBA00003929"/>
    </source>
</evidence>
<keyword evidence="3" id="KW-1003">Cell membrane</keyword>
<feature type="transmembrane region" description="Helical" evidence="11">
    <location>
        <begin position="80"/>
        <end position="100"/>
    </location>
</feature>
<keyword evidence="8" id="KW-0297">G-protein coupled receptor</keyword>
<keyword evidence="14" id="KW-1185">Reference proteome</keyword>
<dbReference type="AlphaFoldDB" id="A0A9L0RPE4"/>
<dbReference type="PRINTS" id="PR00245">
    <property type="entry name" value="OLFACTORYR"/>
</dbReference>
<dbReference type="InterPro" id="IPR017452">
    <property type="entry name" value="GPCR_Rhodpsn_7TM"/>
</dbReference>
<keyword evidence="10" id="KW-0807">Transducer</keyword>
<evidence type="ECO:0000259" key="12">
    <source>
        <dbReference type="PROSITE" id="PS50262"/>
    </source>
</evidence>
<dbReference type="Proteomes" id="UP000002281">
    <property type="component" value="Chromosome 21"/>
</dbReference>
<dbReference type="Ensembl" id="ENSECAT00000130643.1">
    <property type="protein sequence ID" value="ENSECAP00000065739.1"/>
    <property type="gene ID" value="ENSECAG00000058722.1"/>
</dbReference>
<evidence type="ECO:0000256" key="7">
    <source>
        <dbReference type="ARBA" id="ARBA00022989"/>
    </source>
</evidence>
<evidence type="ECO:0000256" key="10">
    <source>
        <dbReference type="ARBA" id="ARBA00023224"/>
    </source>
</evidence>
<evidence type="ECO:0000256" key="2">
    <source>
        <dbReference type="ARBA" id="ARBA00004651"/>
    </source>
</evidence>